<keyword evidence="4" id="KW-0804">Transcription</keyword>
<dbReference type="Pfam" id="PF00126">
    <property type="entry name" value="HTH_1"/>
    <property type="match status" value="1"/>
</dbReference>
<dbReference type="InterPro" id="IPR005119">
    <property type="entry name" value="LysR_subst-bd"/>
</dbReference>
<evidence type="ECO:0000259" key="5">
    <source>
        <dbReference type="PROSITE" id="PS50931"/>
    </source>
</evidence>
<evidence type="ECO:0000313" key="6">
    <source>
        <dbReference type="EMBL" id="SIT46030.1"/>
    </source>
</evidence>
<dbReference type="SUPFAM" id="SSF53850">
    <property type="entry name" value="Periplasmic binding protein-like II"/>
    <property type="match status" value="1"/>
</dbReference>
<dbReference type="PANTHER" id="PTHR30537:SF5">
    <property type="entry name" value="HTH-TYPE TRANSCRIPTIONAL ACTIVATOR TTDR-RELATED"/>
    <property type="match status" value="1"/>
</dbReference>
<protein>
    <submittedName>
        <fullName evidence="6">Transcriptional regulator</fullName>
    </submittedName>
</protein>
<dbReference type="OrthoDB" id="116299at2"/>
<keyword evidence="3" id="KW-0238">DNA-binding</keyword>
<dbReference type="GO" id="GO:0006351">
    <property type="term" value="P:DNA-templated transcription"/>
    <property type="evidence" value="ECO:0007669"/>
    <property type="project" value="TreeGrafter"/>
</dbReference>
<dbReference type="GO" id="GO:0003700">
    <property type="term" value="F:DNA-binding transcription factor activity"/>
    <property type="evidence" value="ECO:0007669"/>
    <property type="project" value="InterPro"/>
</dbReference>
<reference evidence="6" key="1">
    <citation type="submission" date="2016-12" db="EMBL/GenBank/DDBJ databases">
        <authorList>
            <person name="Moulin L."/>
        </authorList>
    </citation>
    <scope>NUCLEOTIDE SEQUENCE [LARGE SCALE GENOMIC DNA]</scope>
    <source>
        <strain evidence="6">STM 7183</strain>
    </source>
</reference>
<dbReference type="RefSeq" id="WP_087736901.1">
    <property type="nucleotide sequence ID" value="NZ_CYGY02000050.1"/>
</dbReference>
<keyword evidence="2" id="KW-0805">Transcription regulation</keyword>
<organism evidence="6 7">
    <name type="scientific">Paraburkholderia piptadeniae</name>
    <dbReference type="NCBI Taxonomy" id="1701573"/>
    <lineage>
        <taxon>Bacteria</taxon>
        <taxon>Pseudomonadati</taxon>
        <taxon>Pseudomonadota</taxon>
        <taxon>Betaproteobacteria</taxon>
        <taxon>Burkholderiales</taxon>
        <taxon>Burkholderiaceae</taxon>
        <taxon>Paraburkholderia</taxon>
    </lineage>
</organism>
<dbReference type="Pfam" id="PF03466">
    <property type="entry name" value="LysR_substrate"/>
    <property type="match status" value="1"/>
</dbReference>
<evidence type="ECO:0000256" key="2">
    <source>
        <dbReference type="ARBA" id="ARBA00023015"/>
    </source>
</evidence>
<evidence type="ECO:0000313" key="7">
    <source>
        <dbReference type="Proteomes" id="UP000195569"/>
    </source>
</evidence>
<dbReference type="InterPro" id="IPR000847">
    <property type="entry name" value="LysR_HTH_N"/>
</dbReference>
<dbReference type="PROSITE" id="PS50931">
    <property type="entry name" value="HTH_LYSR"/>
    <property type="match status" value="1"/>
</dbReference>
<proteinExistence type="inferred from homology"/>
<dbReference type="GO" id="GO:0043565">
    <property type="term" value="F:sequence-specific DNA binding"/>
    <property type="evidence" value="ECO:0007669"/>
    <property type="project" value="TreeGrafter"/>
</dbReference>
<dbReference type="InterPro" id="IPR058163">
    <property type="entry name" value="LysR-type_TF_proteobact-type"/>
</dbReference>
<dbReference type="InterPro" id="IPR036390">
    <property type="entry name" value="WH_DNA-bd_sf"/>
</dbReference>
<dbReference type="SUPFAM" id="SSF46785">
    <property type="entry name" value="Winged helix' DNA-binding domain"/>
    <property type="match status" value="1"/>
</dbReference>
<dbReference type="EMBL" id="CYGY02000050">
    <property type="protein sequence ID" value="SIT46030.1"/>
    <property type="molecule type" value="Genomic_DNA"/>
</dbReference>
<sequence>MDLNDIALFVQVVRAGSFAEAGRRLNIPPSTGSRRIQQLEARLGVRLMQRSTRKLVLTNAGQMFFAQCAQQVDVLLESARKLSDLHDSISGRVRVAAPANFFFWFPVEAVHKFLSDHAGVHIEFELTDERVDLLAEKIDVAFRVGRISDPSLIVRKIGWTRSILVASPDYLAARGKPVRVSDLADHDCITPSVTNDSPYVWRLDGKEGVVETPARGRFSVNTGLAQRAAALAGLGIALPPQVMTASHIAREELRQVLPDYCVSGLEVSLIYPSQRHVPRAVSLFANMASTVLLESNAVMPFPSLGASS</sequence>
<comment type="similarity">
    <text evidence="1">Belongs to the LysR transcriptional regulatory family.</text>
</comment>
<dbReference type="FunFam" id="1.10.10.10:FF:000001">
    <property type="entry name" value="LysR family transcriptional regulator"/>
    <property type="match status" value="1"/>
</dbReference>
<gene>
    <name evidence="6" type="ORF">BN2476_500001</name>
</gene>
<dbReference type="CDD" id="cd08422">
    <property type="entry name" value="PBP2_CrgA_like"/>
    <property type="match status" value="1"/>
</dbReference>
<keyword evidence="7" id="KW-1185">Reference proteome</keyword>
<dbReference type="Proteomes" id="UP000195569">
    <property type="component" value="Unassembled WGS sequence"/>
</dbReference>
<feature type="domain" description="HTH lysR-type" evidence="5">
    <location>
        <begin position="1"/>
        <end position="58"/>
    </location>
</feature>
<name>A0A1N7SFB0_9BURK</name>
<evidence type="ECO:0000256" key="3">
    <source>
        <dbReference type="ARBA" id="ARBA00023125"/>
    </source>
</evidence>
<dbReference type="PANTHER" id="PTHR30537">
    <property type="entry name" value="HTH-TYPE TRANSCRIPTIONAL REGULATOR"/>
    <property type="match status" value="1"/>
</dbReference>
<dbReference type="Gene3D" id="1.10.10.10">
    <property type="entry name" value="Winged helix-like DNA-binding domain superfamily/Winged helix DNA-binding domain"/>
    <property type="match status" value="1"/>
</dbReference>
<dbReference type="InterPro" id="IPR036388">
    <property type="entry name" value="WH-like_DNA-bd_sf"/>
</dbReference>
<dbReference type="Gene3D" id="3.40.190.290">
    <property type="match status" value="1"/>
</dbReference>
<comment type="caution">
    <text evidence="6">The sequence shown here is derived from an EMBL/GenBank/DDBJ whole genome shotgun (WGS) entry which is preliminary data.</text>
</comment>
<evidence type="ECO:0000256" key="1">
    <source>
        <dbReference type="ARBA" id="ARBA00009437"/>
    </source>
</evidence>
<dbReference type="AlphaFoldDB" id="A0A1N7SFB0"/>
<accession>A0A1N7SFB0</accession>
<evidence type="ECO:0000256" key="4">
    <source>
        <dbReference type="ARBA" id="ARBA00023163"/>
    </source>
</evidence>